<protein>
    <recommendedName>
        <fullName evidence="4">Photosynthesis system II assembly factor Ycf48/Hcf136-like domain-containing protein</fullName>
    </recommendedName>
</protein>
<dbReference type="Proteomes" id="UP000663505">
    <property type="component" value="Chromosome"/>
</dbReference>
<proteinExistence type="predicted"/>
<accession>A0A9X7W2C5</accession>
<sequence>MKSIKKCVTAGVVLSTVGILAGCGSANITTGGQPSTNTINPTVANATTNTTTNLTANSTTNSVTNTAVGMNTTPAAGVQTNSPNHDSISVTIRGTASLMHSSTSHFETTLLSSYANTIWFVAQRNQIRELWKMNGSKLTRLTLPAHEIPRQFHFVNRSVGWIVTDSNTIFQTSDGGTSWMKVALPLQSMPWVQNISYDSVGGHTWLLASGPQAQYQSEKMLFEKKMRNQWTLESESHAYITPTSSWKSMLRPEIPVPGDYPSIHFVTPELGFMTTDTAGGPDFLLRTIDAGRTWEPDNVNGLLPSTWGGGVTMSPMSWDGENGWVVVQGMNGQYLLKYQSQNWRLLGKIPASLSSQDLVYFYDSSHGVMSFQRGKSYYIAVTADGGYQWSAWKLPHKIVKSADGPILSLREFNNTIWFTRGGTLYKSSNQGRSWTAIS</sequence>
<name>A0A9X7W2C5_9BACL</name>
<keyword evidence="3" id="KW-1185">Reference proteome</keyword>
<evidence type="ECO:0008006" key="4">
    <source>
        <dbReference type="Google" id="ProtNLM"/>
    </source>
</evidence>
<dbReference type="EMBL" id="CP071182">
    <property type="protein sequence ID" value="QSO49207.1"/>
    <property type="molecule type" value="Genomic_DNA"/>
</dbReference>
<dbReference type="RefSeq" id="WP_206658519.1">
    <property type="nucleotide sequence ID" value="NZ_CP071182.1"/>
</dbReference>
<feature type="signal peptide" evidence="1">
    <location>
        <begin position="1"/>
        <end position="21"/>
    </location>
</feature>
<evidence type="ECO:0000256" key="1">
    <source>
        <dbReference type="SAM" id="SignalP"/>
    </source>
</evidence>
<dbReference type="AlphaFoldDB" id="A0A9X7W2C5"/>
<keyword evidence="1" id="KW-0732">Signal</keyword>
<dbReference type="Gene3D" id="2.130.10.10">
    <property type="entry name" value="YVTN repeat-like/Quinoprotein amine dehydrogenase"/>
    <property type="match status" value="1"/>
</dbReference>
<evidence type="ECO:0000313" key="3">
    <source>
        <dbReference type="Proteomes" id="UP000663505"/>
    </source>
</evidence>
<feature type="chain" id="PRO_5040725340" description="Photosynthesis system II assembly factor Ycf48/Hcf136-like domain-containing protein" evidence="1">
    <location>
        <begin position="22"/>
        <end position="438"/>
    </location>
</feature>
<gene>
    <name evidence="2" type="ORF">JZ786_09965</name>
</gene>
<dbReference type="KEGG" id="afx:JZ786_09965"/>
<dbReference type="PROSITE" id="PS51257">
    <property type="entry name" value="PROKAR_LIPOPROTEIN"/>
    <property type="match status" value="1"/>
</dbReference>
<reference evidence="2 3" key="1">
    <citation type="submission" date="2021-02" db="EMBL/GenBank/DDBJ databases">
        <title>Alicyclobacillus curvatus sp. nov. and Alicyclobacillus mengziensis sp. nov., two acidophilic bacteria isolated from acid mine drainage.</title>
        <authorList>
            <person name="Huang Y."/>
        </authorList>
    </citation>
    <scope>NUCLEOTIDE SEQUENCE [LARGE SCALE GENOMIC DNA]</scope>
    <source>
        <strain evidence="2 3">S30H14</strain>
    </source>
</reference>
<organism evidence="2 3">
    <name type="scientific">Alicyclobacillus mengziensis</name>
    <dbReference type="NCBI Taxonomy" id="2931921"/>
    <lineage>
        <taxon>Bacteria</taxon>
        <taxon>Bacillati</taxon>
        <taxon>Bacillota</taxon>
        <taxon>Bacilli</taxon>
        <taxon>Bacillales</taxon>
        <taxon>Alicyclobacillaceae</taxon>
        <taxon>Alicyclobacillus</taxon>
    </lineage>
</organism>
<dbReference type="SUPFAM" id="SSF110296">
    <property type="entry name" value="Oligoxyloglucan reducing end-specific cellobiohydrolase"/>
    <property type="match status" value="1"/>
</dbReference>
<dbReference type="InterPro" id="IPR015943">
    <property type="entry name" value="WD40/YVTN_repeat-like_dom_sf"/>
</dbReference>
<evidence type="ECO:0000313" key="2">
    <source>
        <dbReference type="EMBL" id="QSO49207.1"/>
    </source>
</evidence>